<comment type="caution">
    <text evidence="4">The sequence shown here is derived from an EMBL/GenBank/DDBJ whole genome shotgun (WGS) entry which is preliminary data.</text>
</comment>
<dbReference type="SUPFAM" id="SSF49879">
    <property type="entry name" value="SMAD/FHA domain"/>
    <property type="match status" value="1"/>
</dbReference>
<evidence type="ECO:0000256" key="1">
    <source>
        <dbReference type="SAM" id="MobiDB-lite"/>
    </source>
</evidence>
<dbReference type="InterPro" id="IPR001054">
    <property type="entry name" value="A/G_cyclase"/>
</dbReference>
<protein>
    <submittedName>
        <fullName evidence="4">Adenylate/guanylate cyclase domain-containing protein</fullName>
    </submittedName>
</protein>
<dbReference type="PANTHER" id="PTHR43081">
    <property type="entry name" value="ADENYLATE CYCLASE, TERMINAL-DIFFERENTIATION SPECIFIC-RELATED"/>
    <property type="match status" value="1"/>
</dbReference>
<sequence>MSATQRRLTVMFADVSGSTALFEKLGDREAMHAVERCLKRMNRSIDGYKGKTVQIVGDELLASFETAEEACQAAIDMQQRIADLPPVSGLKLTIRIGLHSGVVSEGEDKLSGPAVNTAARIAGIARRDQILCSSELVDELPQPGIITADAMPKLGTVAENGVDFSLFQIHWPSSQGGASYPNSTFGPQSHLPQPIERLCVRYRGKAFLVDEKTPVLTIGRDLGCKLTIDDRKASRQHARVERRNDGFYLVDTSTNGTFITLSGRQEVMVRRHEMQLDGKGRVSFGTSSNDPQSDLADFEQL</sequence>
<keyword evidence="5" id="KW-1185">Reference proteome</keyword>
<dbReference type="SMART" id="SM00044">
    <property type="entry name" value="CYCc"/>
    <property type="match status" value="1"/>
</dbReference>
<name>A0ABS9JXX9_9RHOO</name>
<dbReference type="SMART" id="SM00240">
    <property type="entry name" value="FHA"/>
    <property type="match status" value="1"/>
</dbReference>
<dbReference type="InterPro" id="IPR029787">
    <property type="entry name" value="Nucleotide_cyclase"/>
</dbReference>
<dbReference type="InterPro" id="IPR050697">
    <property type="entry name" value="Adenylyl/Guanylyl_Cyclase_3/4"/>
</dbReference>
<evidence type="ECO:0000259" key="3">
    <source>
        <dbReference type="PROSITE" id="PS50125"/>
    </source>
</evidence>
<dbReference type="RefSeq" id="WP_275706980.1">
    <property type="nucleotide sequence ID" value="NZ_JAKLTN010000001.1"/>
</dbReference>
<dbReference type="InterPro" id="IPR000253">
    <property type="entry name" value="FHA_dom"/>
</dbReference>
<reference evidence="4" key="1">
    <citation type="submission" date="2022-01" db="EMBL/GenBank/DDBJ databases">
        <authorList>
            <person name="Jo J.-H."/>
            <person name="Im W.-T."/>
        </authorList>
    </citation>
    <scope>NUCLEOTIDE SEQUENCE</scope>
    <source>
        <strain evidence="4">XY25</strain>
    </source>
</reference>
<evidence type="ECO:0000259" key="2">
    <source>
        <dbReference type="PROSITE" id="PS50006"/>
    </source>
</evidence>
<gene>
    <name evidence="4" type="ORF">LZ012_01935</name>
</gene>
<dbReference type="PROSITE" id="PS50125">
    <property type="entry name" value="GUANYLATE_CYCLASE_2"/>
    <property type="match status" value="1"/>
</dbReference>
<feature type="region of interest" description="Disordered" evidence="1">
    <location>
        <begin position="278"/>
        <end position="301"/>
    </location>
</feature>
<dbReference type="Gene3D" id="3.30.70.1230">
    <property type="entry name" value="Nucleotide cyclase"/>
    <property type="match status" value="1"/>
</dbReference>
<feature type="domain" description="FHA" evidence="2">
    <location>
        <begin position="216"/>
        <end position="260"/>
    </location>
</feature>
<dbReference type="CDD" id="cd00060">
    <property type="entry name" value="FHA"/>
    <property type="match status" value="1"/>
</dbReference>
<proteinExistence type="predicted"/>
<dbReference type="Gene3D" id="2.60.200.20">
    <property type="match status" value="1"/>
</dbReference>
<dbReference type="EMBL" id="JAKLTN010000001">
    <property type="protein sequence ID" value="MCG2575750.1"/>
    <property type="molecule type" value="Genomic_DNA"/>
</dbReference>
<dbReference type="Pfam" id="PF00211">
    <property type="entry name" value="Guanylate_cyc"/>
    <property type="match status" value="1"/>
</dbReference>
<dbReference type="InterPro" id="IPR008984">
    <property type="entry name" value="SMAD_FHA_dom_sf"/>
</dbReference>
<evidence type="ECO:0000313" key="5">
    <source>
        <dbReference type="Proteomes" id="UP001165384"/>
    </source>
</evidence>
<feature type="domain" description="Guanylate cyclase" evidence="3">
    <location>
        <begin position="9"/>
        <end position="122"/>
    </location>
</feature>
<dbReference type="PANTHER" id="PTHR43081:SF1">
    <property type="entry name" value="ADENYLATE CYCLASE, TERMINAL-DIFFERENTIATION SPECIFIC"/>
    <property type="match status" value="1"/>
</dbReference>
<evidence type="ECO:0000313" key="4">
    <source>
        <dbReference type="EMBL" id="MCG2575750.1"/>
    </source>
</evidence>
<accession>A0ABS9JXX9</accession>
<organism evidence="4 5">
    <name type="scientific">Dechloromonas hankyongensis</name>
    <dbReference type="NCBI Taxonomy" id="2908002"/>
    <lineage>
        <taxon>Bacteria</taxon>
        <taxon>Pseudomonadati</taxon>
        <taxon>Pseudomonadota</taxon>
        <taxon>Betaproteobacteria</taxon>
        <taxon>Rhodocyclales</taxon>
        <taxon>Azonexaceae</taxon>
        <taxon>Dechloromonas</taxon>
    </lineage>
</organism>
<dbReference type="SUPFAM" id="SSF55073">
    <property type="entry name" value="Nucleotide cyclase"/>
    <property type="match status" value="1"/>
</dbReference>
<dbReference type="PROSITE" id="PS50006">
    <property type="entry name" value="FHA_DOMAIN"/>
    <property type="match status" value="1"/>
</dbReference>
<dbReference type="CDD" id="cd07302">
    <property type="entry name" value="CHD"/>
    <property type="match status" value="1"/>
</dbReference>
<dbReference type="Proteomes" id="UP001165384">
    <property type="component" value="Unassembled WGS sequence"/>
</dbReference>
<dbReference type="Pfam" id="PF00498">
    <property type="entry name" value="FHA"/>
    <property type="match status" value="1"/>
</dbReference>